<proteinExistence type="predicted"/>
<reference evidence="1" key="1">
    <citation type="journal article" date="2019" name="bioRxiv">
        <title>The Genome of the Zebra Mussel, Dreissena polymorpha: A Resource for Invasive Species Research.</title>
        <authorList>
            <person name="McCartney M.A."/>
            <person name="Auch B."/>
            <person name="Kono T."/>
            <person name="Mallez S."/>
            <person name="Zhang Y."/>
            <person name="Obille A."/>
            <person name="Becker A."/>
            <person name="Abrahante J.E."/>
            <person name="Garbe J."/>
            <person name="Badalamenti J.P."/>
            <person name="Herman A."/>
            <person name="Mangelson H."/>
            <person name="Liachko I."/>
            <person name="Sullivan S."/>
            <person name="Sone E.D."/>
            <person name="Koren S."/>
            <person name="Silverstein K.A.T."/>
            <person name="Beckman K.B."/>
            <person name="Gohl D.M."/>
        </authorList>
    </citation>
    <scope>NUCLEOTIDE SEQUENCE</scope>
    <source>
        <strain evidence="1">Duluth1</strain>
        <tissue evidence="1">Whole animal</tissue>
    </source>
</reference>
<comment type="caution">
    <text evidence="1">The sequence shown here is derived from an EMBL/GenBank/DDBJ whole genome shotgun (WGS) entry which is preliminary data.</text>
</comment>
<dbReference type="EMBL" id="JAIWYP010000001">
    <property type="protein sequence ID" value="KAH3876905.1"/>
    <property type="molecule type" value="Genomic_DNA"/>
</dbReference>
<evidence type="ECO:0000313" key="1">
    <source>
        <dbReference type="EMBL" id="KAH3876905.1"/>
    </source>
</evidence>
<gene>
    <name evidence="1" type="ORF">DPMN_000757</name>
</gene>
<protein>
    <submittedName>
        <fullName evidence="1">Uncharacterized protein</fullName>
    </submittedName>
</protein>
<accession>A0A9D4MGG6</accession>
<dbReference type="Proteomes" id="UP000828390">
    <property type="component" value="Unassembled WGS sequence"/>
</dbReference>
<reference evidence="1" key="2">
    <citation type="submission" date="2020-11" db="EMBL/GenBank/DDBJ databases">
        <authorList>
            <person name="McCartney M.A."/>
            <person name="Auch B."/>
            <person name="Kono T."/>
            <person name="Mallez S."/>
            <person name="Becker A."/>
            <person name="Gohl D.M."/>
            <person name="Silverstein K.A.T."/>
            <person name="Koren S."/>
            <person name="Bechman K.B."/>
            <person name="Herman A."/>
            <person name="Abrahante J.E."/>
            <person name="Garbe J."/>
        </authorList>
    </citation>
    <scope>NUCLEOTIDE SEQUENCE</scope>
    <source>
        <strain evidence="1">Duluth1</strain>
        <tissue evidence="1">Whole animal</tissue>
    </source>
</reference>
<name>A0A9D4MGG6_DREPO</name>
<sequence length="50" mass="5918">MWKRFLRVYRQNEVPAALDKMLLFKTNVTAFPMFKPFHGLLDEKTSNSTV</sequence>
<dbReference type="AlphaFoldDB" id="A0A9D4MGG6"/>
<organism evidence="1 2">
    <name type="scientific">Dreissena polymorpha</name>
    <name type="common">Zebra mussel</name>
    <name type="synonym">Mytilus polymorpha</name>
    <dbReference type="NCBI Taxonomy" id="45954"/>
    <lineage>
        <taxon>Eukaryota</taxon>
        <taxon>Metazoa</taxon>
        <taxon>Spiralia</taxon>
        <taxon>Lophotrochozoa</taxon>
        <taxon>Mollusca</taxon>
        <taxon>Bivalvia</taxon>
        <taxon>Autobranchia</taxon>
        <taxon>Heteroconchia</taxon>
        <taxon>Euheterodonta</taxon>
        <taxon>Imparidentia</taxon>
        <taxon>Neoheterodontei</taxon>
        <taxon>Myida</taxon>
        <taxon>Dreissenoidea</taxon>
        <taxon>Dreissenidae</taxon>
        <taxon>Dreissena</taxon>
    </lineage>
</organism>
<evidence type="ECO:0000313" key="2">
    <source>
        <dbReference type="Proteomes" id="UP000828390"/>
    </source>
</evidence>
<keyword evidence="2" id="KW-1185">Reference proteome</keyword>